<gene>
    <name evidence="9" type="ORF">CSSPTR1EN2_LOCUS18879</name>
</gene>
<keyword evidence="10" id="KW-1185">Reference proteome</keyword>
<dbReference type="InterPro" id="IPR029058">
    <property type="entry name" value="AB_hydrolase_fold"/>
</dbReference>
<evidence type="ECO:0000313" key="10">
    <source>
        <dbReference type="Proteomes" id="UP001497512"/>
    </source>
</evidence>
<evidence type="ECO:0000256" key="5">
    <source>
        <dbReference type="ARBA" id="ARBA00049507"/>
    </source>
</evidence>
<feature type="compositionally biased region" description="Basic residues" evidence="6">
    <location>
        <begin position="91"/>
        <end position="110"/>
    </location>
</feature>
<comment type="similarity">
    <text evidence="3">Belongs to the AB hydrolase superfamily. Isoprenylcysteine methylesterase family.</text>
</comment>
<feature type="compositionally biased region" description="Low complexity" evidence="6">
    <location>
        <begin position="66"/>
        <end position="78"/>
    </location>
</feature>
<evidence type="ECO:0000256" key="6">
    <source>
        <dbReference type="SAM" id="MobiDB-lite"/>
    </source>
</evidence>
<feature type="domain" description="BD-FAE-like" evidence="8">
    <location>
        <begin position="195"/>
        <end position="405"/>
    </location>
</feature>
<evidence type="ECO:0000313" key="9">
    <source>
        <dbReference type="EMBL" id="CAK9228239.1"/>
    </source>
</evidence>
<dbReference type="Proteomes" id="UP001497512">
    <property type="component" value="Chromosome 6"/>
</dbReference>
<name>A0ABP0UQU2_9BRYO</name>
<dbReference type="Pfam" id="PF20434">
    <property type="entry name" value="BD-FAE"/>
    <property type="match status" value="1"/>
</dbReference>
<keyword evidence="7" id="KW-0472">Membrane</keyword>
<evidence type="ECO:0000256" key="7">
    <source>
        <dbReference type="SAM" id="Phobius"/>
    </source>
</evidence>
<evidence type="ECO:0000259" key="8">
    <source>
        <dbReference type="Pfam" id="PF20434"/>
    </source>
</evidence>
<evidence type="ECO:0000256" key="2">
    <source>
        <dbReference type="ARBA" id="ARBA00022801"/>
    </source>
</evidence>
<dbReference type="InterPro" id="IPR049492">
    <property type="entry name" value="BD-FAE-like_dom"/>
</dbReference>
<organism evidence="9 10">
    <name type="scientific">Sphagnum troendelagicum</name>
    <dbReference type="NCBI Taxonomy" id="128251"/>
    <lineage>
        <taxon>Eukaryota</taxon>
        <taxon>Viridiplantae</taxon>
        <taxon>Streptophyta</taxon>
        <taxon>Embryophyta</taxon>
        <taxon>Bryophyta</taxon>
        <taxon>Sphagnophytina</taxon>
        <taxon>Sphagnopsida</taxon>
        <taxon>Sphagnales</taxon>
        <taxon>Sphagnaceae</taxon>
        <taxon>Sphagnum</taxon>
    </lineage>
</organism>
<keyword evidence="7" id="KW-0812">Transmembrane</keyword>
<evidence type="ECO:0000256" key="3">
    <source>
        <dbReference type="ARBA" id="ARBA00038028"/>
    </source>
</evidence>
<proteinExistence type="inferred from homology"/>
<dbReference type="InterPro" id="IPR050300">
    <property type="entry name" value="GDXG_lipolytic_enzyme"/>
</dbReference>
<protein>
    <recommendedName>
        <fullName evidence="4">protein-S-isoprenylcysteine alpha-carbonyl methylesterase</fullName>
        <ecNumber evidence="4">3.1.1.n2</ecNumber>
    </recommendedName>
</protein>
<comment type="catalytic activity">
    <reaction evidence="5">
        <text>[protein]-C-terminal S-[(2E,6E)-farnesyl]-L-cysteine methyl ester + H2O = [protein]-C-terminal S-[(2E,6E)-farnesyl]-L-cysteine + methanol + H(+)</text>
        <dbReference type="Rhea" id="RHEA:48520"/>
        <dbReference type="Rhea" id="RHEA-COMP:12125"/>
        <dbReference type="Rhea" id="RHEA-COMP:12126"/>
        <dbReference type="ChEBI" id="CHEBI:15377"/>
        <dbReference type="ChEBI" id="CHEBI:15378"/>
        <dbReference type="ChEBI" id="CHEBI:17790"/>
        <dbReference type="ChEBI" id="CHEBI:90510"/>
        <dbReference type="ChEBI" id="CHEBI:90511"/>
        <dbReference type="EC" id="3.1.1.n2"/>
    </reaction>
</comment>
<feature type="transmembrane region" description="Helical" evidence="7">
    <location>
        <begin position="157"/>
        <end position="177"/>
    </location>
</feature>
<dbReference type="Gene3D" id="3.40.50.1820">
    <property type="entry name" value="alpha/beta hydrolase"/>
    <property type="match status" value="1"/>
</dbReference>
<comment type="subcellular location">
    <subcellularLocation>
        <location evidence="1">Golgi apparatus membrane</location>
        <topology evidence="1">Multi-pass membrane protein</topology>
    </subcellularLocation>
</comment>
<dbReference type="SUPFAM" id="SSF53474">
    <property type="entry name" value="alpha/beta-Hydrolases"/>
    <property type="match status" value="1"/>
</dbReference>
<dbReference type="EMBL" id="OZ019898">
    <property type="protein sequence ID" value="CAK9228239.1"/>
    <property type="molecule type" value="Genomic_DNA"/>
</dbReference>
<dbReference type="EC" id="3.1.1.n2" evidence="4"/>
<keyword evidence="7" id="KW-1133">Transmembrane helix</keyword>
<feature type="region of interest" description="Disordered" evidence="6">
    <location>
        <begin position="63"/>
        <end position="119"/>
    </location>
</feature>
<dbReference type="PANTHER" id="PTHR48081:SF33">
    <property type="entry name" value="KYNURENINE FORMAMIDASE"/>
    <property type="match status" value="1"/>
</dbReference>
<evidence type="ECO:0000256" key="1">
    <source>
        <dbReference type="ARBA" id="ARBA00004653"/>
    </source>
</evidence>
<dbReference type="PANTHER" id="PTHR48081">
    <property type="entry name" value="AB HYDROLASE SUPERFAMILY PROTEIN C4A8.06C"/>
    <property type="match status" value="1"/>
</dbReference>
<evidence type="ECO:0000256" key="4">
    <source>
        <dbReference type="ARBA" id="ARBA00038928"/>
    </source>
</evidence>
<accession>A0ABP0UQU2</accession>
<sequence>MMLTTDGVYKSIALPPRVLETGLNSEIPKPGLGHSYTKLSNGSSEIEMDTIVDVEDLSVDGRPVLSSEDSGDWSSSSSVPELASISEPTRHPRRHKRRPLGGEHRRRRGSSRQSSFQEFRSDVQHAATETYLISGLTLTLLRYLGIGTRWIGKFIRLALYALFLMPGFIQVGFFYYFSKSVHRSIIYGDQPRNRLDLYLPPENDKPKPVVIFVTGGAWIIGYKAWGSLLGQQLLERNVIVVCIDYRNFPQGCVSDMISDVTTGIGYVVQNIGSYGGDTDRLYLAGQSAGAHLAACALIMQAKKEYFEDPTKIVWRASQLRGYLALSGGYNLLKLVEHFHQRGLYRSLFLSVMEGEASLPLFSPEIMVMNPSFRPAVPLLPPITLFHGTADFSIPYEASVTFGEALQLVGAKVSTILYPDKTHTDLFLQDPMRGGKDKLLGDILSIVFADDDEAKAEDAVTMMRRRLVPEILLQLARKVSPF</sequence>
<reference evidence="9" key="1">
    <citation type="submission" date="2024-02" db="EMBL/GenBank/DDBJ databases">
        <authorList>
            <consortium name="ELIXIR-Norway"/>
            <consortium name="Elixir Norway"/>
        </authorList>
    </citation>
    <scope>NUCLEOTIDE SEQUENCE</scope>
</reference>
<keyword evidence="2" id="KW-0378">Hydrolase</keyword>